<name>A0AA39A1P2_VITRO</name>
<proteinExistence type="predicted"/>
<reference evidence="2 3" key="1">
    <citation type="journal article" date="2023" name="BMC Biotechnol.">
        <title>Vitis rotundifolia cv Carlos genome sequencing.</title>
        <authorList>
            <person name="Huff M."/>
            <person name="Hulse-Kemp A."/>
            <person name="Scheffler B."/>
            <person name="Youngblood R."/>
            <person name="Simpson S."/>
            <person name="Babiker E."/>
            <person name="Staton M."/>
        </authorList>
    </citation>
    <scope>NUCLEOTIDE SEQUENCE [LARGE SCALE GENOMIC DNA]</scope>
    <source>
        <tissue evidence="2">Leaf</tissue>
    </source>
</reference>
<dbReference type="Proteomes" id="UP001168098">
    <property type="component" value="Unassembled WGS sequence"/>
</dbReference>
<organism evidence="2 3">
    <name type="scientific">Vitis rotundifolia</name>
    <name type="common">Muscadine grape</name>
    <dbReference type="NCBI Taxonomy" id="103349"/>
    <lineage>
        <taxon>Eukaryota</taxon>
        <taxon>Viridiplantae</taxon>
        <taxon>Streptophyta</taxon>
        <taxon>Embryophyta</taxon>
        <taxon>Tracheophyta</taxon>
        <taxon>Spermatophyta</taxon>
        <taxon>Magnoliopsida</taxon>
        <taxon>eudicotyledons</taxon>
        <taxon>Gunneridae</taxon>
        <taxon>Pentapetalae</taxon>
        <taxon>rosids</taxon>
        <taxon>Vitales</taxon>
        <taxon>Vitaceae</taxon>
        <taxon>Viteae</taxon>
        <taxon>Vitis</taxon>
    </lineage>
</organism>
<evidence type="ECO:0000313" key="3">
    <source>
        <dbReference type="Proteomes" id="UP001168098"/>
    </source>
</evidence>
<dbReference type="Pfam" id="PF25372">
    <property type="entry name" value="DUF7885"/>
    <property type="match status" value="2"/>
</dbReference>
<evidence type="ECO:0000313" key="2">
    <source>
        <dbReference type="EMBL" id="KAJ9698817.1"/>
    </source>
</evidence>
<dbReference type="EMBL" id="JARBHA010000006">
    <property type="protein sequence ID" value="KAJ9698817.1"/>
    <property type="molecule type" value="Genomic_DNA"/>
</dbReference>
<dbReference type="Gene3D" id="3.80.10.10">
    <property type="entry name" value="Ribonuclease Inhibitor"/>
    <property type="match status" value="4"/>
</dbReference>
<dbReference type="AlphaFoldDB" id="A0AA39A1P2"/>
<feature type="domain" description="F-box/LRR-repeat protein 15-like leucin rich repeat" evidence="1">
    <location>
        <begin position="325"/>
        <end position="484"/>
    </location>
</feature>
<feature type="domain" description="F-box/LRR-repeat protein 15-like leucin rich repeat" evidence="1">
    <location>
        <begin position="145"/>
        <end position="282"/>
    </location>
</feature>
<dbReference type="PANTHER" id="PTHR13318">
    <property type="entry name" value="PARTNER OF PAIRED, ISOFORM B-RELATED"/>
    <property type="match status" value="1"/>
</dbReference>
<gene>
    <name evidence="2" type="ORF">PVL29_007746</name>
</gene>
<evidence type="ECO:0000259" key="1">
    <source>
        <dbReference type="Pfam" id="PF25372"/>
    </source>
</evidence>
<sequence length="668" mass="73658">MKTYKGMQQQQKQQRFTNPFTLVTDEIIFAILDFLGHDPFSRKSFSLVCKSFYSIESRHRKTLKPLRSDLLRRILLRYPVIDHLDLSLCPLNEGDSWDVILSLCKSTLRSIKLSPSTFLANVGFSKLVMNCSALVEIDLSNATEFTDSGAAAITQAKNLERLWLVRCKLVSDIGIGCIAVGCRKLRLINLKWCLRVGDLGVGLIAMKCKEIRCLDLSYLPITKKCLSSVLQLQHLEDLVLVGCFHIDLDGLKNLKQGCKSLEVLNMSNCPCISHDGLSFITNGAECLRQFNISYGPPVTLDLAKCLQYFSNLQSIRLDGCIVTCSGMKAIGNWCASLKELSLSKCSGVTDEGLSSIVQGHQELRKLDITCCRKITQVSINSITNSCTCLTSLRMESCSLVQSEAFVLIGQSCRFLEELDVTDNEIDDEGLKSIARCSKLSSLKLGICLKITDDGIAHVGTGCPKLTEIDLYRCICITDVGIEAIAHGCPDLEMINTAYCDKVTDASLESLSKCLRLKALEIRGCPGVSSVGLSAIALGCRQLTILDIKKCHHINDVGMVPLAQFSQNLKQINLSDCSVTDVGLLALASISSLQNITILHLTGLTSNGLAAALLACRGLMKVKLHRFFKRLLPHSLLDQMQSRGCVFQWRDKATTQVETDPMEWKLHLG</sequence>
<dbReference type="SUPFAM" id="SSF52047">
    <property type="entry name" value="RNI-like"/>
    <property type="match status" value="2"/>
</dbReference>
<dbReference type="PANTHER" id="PTHR13318:SF37">
    <property type="entry name" value="F-BOX DOMAIN-CONTAINING PROTEIN"/>
    <property type="match status" value="1"/>
</dbReference>
<protein>
    <recommendedName>
        <fullName evidence="1">F-box/LRR-repeat protein 15-like leucin rich repeat domain-containing protein</fullName>
    </recommendedName>
</protein>
<accession>A0AA39A1P2</accession>
<comment type="caution">
    <text evidence="2">The sequence shown here is derived from an EMBL/GenBank/DDBJ whole genome shotgun (WGS) entry which is preliminary data.</text>
</comment>
<dbReference type="FunFam" id="3.80.10.10:FF:002756">
    <property type="entry name" value="F-box/LRR-repeat protein 3"/>
    <property type="match status" value="1"/>
</dbReference>
<dbReference type="GO" id="GO:0019005">
    <property type="term" value="C:SCF ubiquitin ligase complex"/>
    <property type="evidence" value="ECO:0007669"/>
    <property type="project" value="TreeGrafter"/>
</dbReference>
<keyword evidence="3" id="KW-1185">Reference proteome</keyword>
<dbReference type="FunFam" id="3.80.10.10:FF:001172">
    <property type="entry name" value="Os11g0108932 protein"/>
    <property type="match status" value="1"/>
</dbReference>
<dbReference type="SMART" id="SM00367">
    <property type="entry name" value="LRR_CC"/>
    <property type="match status" value="16"/>
</dbReference>
<dbReference type="InterPro" id="IPR032675">
    <property type="entry name" value="LRR_dom_sf"/>
</dbReference>
<dbReference type="InterPro" id="IPR057207">
    <property type="entry name" value="FBXL15_LRR"/>
</dbReference>
<dbReference type="Pfam" id="PF13516">
    <property type="entry name" value="LRR_6"/>
    <property type="match status" value="2"/>
</dbReference>
<dbReference type="InterPro" id="IPR006553">
    <property type="entry name" value="Leu-rich_rpt_Cys-con_subtyp"/>
</dbReference>
<dbReference type="GO" id="GO:0031146">
    <property type="term" value="P:SCF-dependent proteasomal ubiquitin-dependent protein catabolic process"/>
    <property type="evidence" value="ECO:0007669"/>
    <property type="project" value="TreeGrafter"/>
</dbReference>
<dbReference type="InterPro" id="IPR001611">
    <property type="entry name" value="Leu-rich_rpt"/>
</dbReference>
<dbReference type="CDD" id="cd22159">
    <property type="entry name" value="F-box_AtTIR1-like"/>
    <property type="match status" value="1"/>
</dbReference>